<evidence type="ECO:0000256" key="1">
    <source>
        <dbReference type="SAM" id="MobiDB-lite"/>
    </source>
</evidence>
<dbReference type="RefSeq" id="WP_205261925.1">
    <property type="nucleotide sequence ID" value="NZ_JAERWK010000021.1"/>
</dbReference>
<keyword evidence="5" id="KW-1185">Reference proteome</keyword>
<reference evidence="4" key="1">
    <citation type="submission" date="2021-01" db="EMBL/GenBank/DDBJ databases">
        <title>YIM 132084 draft genome.</title>
        <authorList>
            <person name="An D."/>
        </authorList>
    </citation>
    <scope>NUCLEOTIDE SEQUENCE</scope>
    <source>
        <strain evidence="4">YIM 132084</strain>
    </source>
</reference>
<feature type="domain" description="DUF3566" evidence="3">
    <location>
        <begin position="48"/>
        <end position="164"/>
    </location>
</feature>
<dbReference type="Pfam" id="PF12089">
    <property type="entry name" value="DUF3566"/>
    <property type="match status" value="1"/>
</dbReference>
<evidence type="ECO:0000259" key="3">
    <source>
        <dbReference type="Pfam" id="PF12089"/>
    </source>
</evidence>
<proteinExistence type="predicted"/>
<feature type="transmembrane region" description="Helical" evidence="2">
    <location>
        <begin position="65"/>
        <end position="88"/>
    </location>
</feature>
<protein>
    <submittedName>
        <fullName evidence="4">DUF3566 domain-containing protein</fullName>
    </submittedName>
</protein>
<dbReference type="EMBL" id="JAERWK010000021">
    <property type="protein sequence ID" value="MBM9468976.1"/>
    <property type="molecule type" value="Genomic_DNA"/>
</dbReference>
<feature type="transmembrane region" description="Helical" evidence="2">
    <location>
        <begin position="122"/>
        <end position="148"/>
    </location>
</feature>
<evidence type="ECO:0000313" key="5">
    <source>
        <dbReference type="Proteomes" id="UP000663792"/>
    </source>
</evidence>
<gene>
    <name evidence="4" type="ORF">JL106_16955</name>
</gene>
<name>A0A938YAJ2_9ACTN</name>
<keyword evidence="2" id="KW-0812">Transmembrane</keyword>
<comment type="caution">
    <text evidence="4">The sequence shown here is derived from an EMBL/GenBank/DDBJ whole genome shotgun (WGS) entry which is preliminary data.</text>
</comment>
<dbReference type="InterPro" id="IPR021949">
    <property type="entry name" value="DUF3566_TM"/>
</dbReference>
<evidence type="ECO:0000313" key="4">
    <source>
        <dbReference type="EMBL" id="MBM9468976.1"/>
    </source>
</evidence>
<dbReference type="Proteomes" id="UP000663792">
    <property type="component" value="Unassembled WGS sequence"/>
</dbReference>
<dbReference type="AlphaFoldDB" id="A0A938YAJ2"/>
<accession>A0A938YAJ2</accession>
<keyword evidence="2" id="KW-0472">Membrane</keyword>
<organism evidence="4 5">
    <name type="scientific">Nakamurella leprariae</name>
    <dbReference type="NCBI Taxonomy" id="2803911"/>
    <lineage>
        <taxon>Bacteria</taxon>
        <taxon>Bacillati</taxon>
        <taxon>Actinomycetota</taxon>
        <taxon>Actinomycetes</taxon>
        <taxon>Nakamurellales</taxon>
        <taxon>Nakamurellaceae</taxon>
        <taxon>Nakamurella</taxon>
    </lineage>
</organism>
<sequence length="166" mass="17080">MSSPTASTAATSATAGPAAAGPARAGEAPSRPGPAAVGAPRRTRRPPRLASLQLKRLDPWTVLKISLIVSIVMFFVWMIAIGILWLSLQGMGVWGQINDTFSTLTSADAVSGSTDLITPVRVFGVAAVVGAINIVLFTLLATVAAFVYNAAAAMSGGVELTLSERD</sequence>
<evidence type="ECO:0000256" key="2">
    <source>
        <dbReference type="SAM" id="Phobius"/>
    </source>
</evidence>
<feature type="region of interest" description="Disordered" evidence="1">
    <location>
        <begin position="1"/>
        <end position="44"/>
    </location>
</feature>
<keyword evidence="2" id="KW-1133">Transmembrane helix</keyword>
<feature type="compositionally biased region" description="Low complexity" evidence="1">
    <location>
        <begin position="1"/>
        <end position="40"/>
    </location>
</feature>